<evidence type="ECO:0000256" key="9">
    <source>
        <dbReference type="HAMAP-Rule" id="MF_00161"/>
    </source>
</evidence>
<comment type="caution">
    <text evidence="9">Lacks conserved residue(s) required for the propagation of feature annotation.</text>
</comment>
<dbReference type="STRING" id="1423820.FC64_GL001113"/>
<evidence type="ECO:0000256" key="11">
    <source>
        <dbReference type="RuleBase" id="RU004181"/>
    </source>
</evidence>
<evidence type="ECO:0000256" key="7">
    <source>
        <dbReference type="ARBA" id="ARBA00022989"/>
    </source>
</evidence>
<dbReference type="EC" id="3.4.23.36" evidence="9"/>
<keyword evidence="13" id="KW-1185">Reference proteome</keyword>
<evidence type="ECO:0000256" key="4">
    <source>
        <dbReference type="ARBA" id="ARBA00022692"/>
    </source>
</evidence>
<sequence length="150" mass="16679">MPLIGYLAVSLMIFGLDQLVKYLVVTHIKLDTTVSFIPHVLSLSNVRNDGAAWSILQGQQLLLFVITIAALAVMFVLLKKNRNDRLFAWALTLMIGGTLGNFLDRLRLGYVVDMFTLDFMNFPIFNIADCALTVGVILLIIALFTGDDNE</sequence>
<keyword evidence="2 9" id="KW-1003">Cell membrane</keyword>
<dbReference type="PATRIC" id="fig|1423820.4.peg.1138"/>
<feature type="active site" evidence="9">
    <location>
        <position position="129"/>
    </location>
</feature>
<comment type="similarity">
    <text evidence="1 9 11">Belongs to the peptidase A8 family.</text>
</comment>
<feature type="transmembrane region" description="Helical" evidence="9">
    <location>
        <begin position="61"/>
        <end position="79"/>
    </location>
</feature>
<dbReference type="PRINTS" id="PR00781">
    <property type="entry name" value="LIPOSIGPTASE"/>
</dbReference>
<comment type="pathway">
    <text evidence="9">Protein modification; lipoprotein biosynthesis (signal peptide cleavage).</text>
</comment>
<reference evidence="12 13" key="1">
    <citation type="journal article" date="2015" name="Genome Announc.">
        <title>Expanding the biotechnology potential of lactobacilli through comparative genomics of 213 strains and associated genera.</title>
        <authorList>
            <person name="Sun Z."/>
            <person name="Harris H.M."/>
            <person name="McCann A."/>
            <person name="Guo C."/>
            <person name="Argimon S."/>
            <person name="Zhang W."/>
            <person name="Yang X."/>
            <person name="Jeffery I.B."/>
            <person name="Cooney J.C."/>
            <person name="Kagawa T.F."/>
            <person name="Liu W."/>
            <person name="Song Y."/>
            <person name="Salvetti E."/>
            <person name="Wrobel A."/>
            <person name="Rasinkangas P."/>
            <person name="Parkhill J."/>
            <person name="Rea M.C."/>
            <person name="O'Sullivan O."/>
            <person name="Ritari J."/>
            <person name="Douillard F.P."/>
            <person name="Paul Ross R."/>
            <person name="Yang R."/>
            <person name="Briner A.E."/>
            <person name="Felis G.E."/>
            <person name="de Vos W.M."/>
            <person name="Barrangou R."/>
            <person name="Klaenhammer T.R."/>
            <person name="Caufield P.W."/>
            <person name="Cui Y."/>
            <person name="Zhang H."/>
            <person name="O'Toole P.W."/>
        </authorList>
    </citation>
    <scope>NUCLEOTIDE SEQUENCE [LARGE SCALE GENOMIC DNA]</scope>
    <source>
        <strain evidence="12 13">DSM 20653</strain>
    </source>
</reference>
<dbReference type="AlphaFoldDB" id="A0A0R1ZC17"/>
<name>A0A0R1ZC17_9LACO</name>
<evidence type="ECO:0000256" key="1">
    <source>
        <dbReference type="ARBA" id="ARBA00006139"/>
    </source>
</evidence>
<evidence type="ECO:0000256" key="10">
    <source>
        <dbReference type="RuleBase" id="RU000594"/>
    </source>
</evidence>
<feature type="transmembrane region" description="Helical" evidence="9">
    <location>
        <begin position="123"/>
        <end position="144"/>
    </location>
</feature>
<comment type="catalytic activity">
    <reaction evidence="9 10">
        <text>Release of signal peptides from bacterial membrane prolipoproteins. Hydrolyzes -Xaa-Yaa-Zaa-|-(S,diacylglyceryl)Cys-, in which Xaa is hydrophobic (preferably Leu), and Yaa (Ala or Ser) and Zaa (Gly or Ala) have small, neutral side chains.</text>
        <dbReference type="EC" id="3.4.23.36"/>
    </reaction>
</comment>
<dbReference type="UniPathway" id="UPA00665"/>
<keyword evidence="6 9" id="KW-0378">Hydrolase</keyword>
<feature type="active site" evidence="9">
    <location>
        <position position="113"/>
    </location>
</feature>
<dbReference type="Pfam" id="PF01252">
    <property type="entry name" value="Peptidase_A8"/>
    <property type="match status" value="1"/>
</dbReference>
<evidence type="ECO:0000256" key="3">
    <source>
        <dbReference type="ARBA" id="ARBA00022670"/>
    </source>
</evidence>
<dbReference type="GO" id="GO:0006508">
    <property type="term" value="P:proteolysis"/>
    <property type="evidence" value="ECO:0007669"/>
    <property type="project" value="UniProtKB-KW"/>
</dbReference>
<evidence type="ECO:0000313" key="13">
    <source>
        <dbReference type="Proteomes" id="UP000051291"/>
    </source>
</evidence>
<keyword evidence="7 9" id="KW-1133">Transmembrane helix</keyword>
<dbReference type="NCBIfam" id="TIGR00077">
    <property type="entry name" value="lspA"/>
    <property type="match status" value="1"/>
</dbReference>
<keyword evidence="4 9" id="KW-0812">Transmembrane</keyword>
<dbReference type="Proteomes" id="UP000051291">
    <property type="component" value="Unassembled WGS sequence"/>
</dbReference>
<dbReference type="RefSeq" id="WP_057906954.1">
    <property type="nucleotide sequence ID" value="NZ_AYYZ01000029.1"/>
</dbReference>
<dbReference type="InterPro" id="IPR001872">
    <property type="entry name" value="Peptidase_A8"/>
</dbReference>
<keyword evidence="8 9" id="KW-0472">Membrane</keyword>
<evidence type="ECO:0000256" key="6">
    <source>
        <dbReference type="ARBA" id="ARBA00022801"/>
    </source>
</evidence>
<organism evidence="12 13">
    <name type="scientific">Ligilactobacillus araffinosus DSM 20653</name>
    <dbReference type="NCBI Taxonomy" id="1423820"/>
    <lineage>
        <taxon>Bacteria</taxon>
        <taxon>Bacillati</taxon>
        <taxon>Bacillota</taxon>
        <taxon>Bacilli</taxon>
        <taxon>Lactobacillales</taxon>
        <taxon>Lactobacillaceae</taxon>
        <taxon>Ligilactobacillus</taxon>
    </lineage>
</organism>
<dbReference type="PANTHER" id="PTHR33695:SF1">
    <property type="entry name" value="LIPOPROTEIN SIGNAL PEPTIDASE"/>
    <property type="match status" value="1"/>
</dbReference>
<feature type="transmembrane region" description="Helical" evidence="9">
    <location>
        <begin position="86"/>
        <end position="103"/>
    </location>
</feature>
<dbReference type="GO" id="GO:0005886">
    <property type="term" value="C:plasma membrane"/>
    <property type="evidence" value="ECO:0007669"/>
    <property type="project" value="UniProtKB-SubCell"/>
</dbReference>
<dbReference type="EMBL" id="AYYZ01000029">
    <property type="protein sequence ID" value="KRM51919.1"/>
    <property type="molecule type" value="Genomic_DNA"/>
</dbReference>
<protein>
    <recommendedName>
        <fullName evidence="9">Lipoprotein signal peptidase</fullName>
        <ecNumber evidence="9">3.4.23.36</ecNumber>
    </recommendedName>
    <alternativeName>
        <fullName evidence="9">Prolipoprotein signal peptidase</fullName>
    </alternativeName>
    <alternativeName>
        <fullName evidence="9">Signal peptidase II</fullName>
        <shortName evidence="9">SPase II</shortName>
    </alternativeName>
</protein>
<evidence type="ECO:0000256" key="8">
    <source>
        <dbReference type="ARBA" id="ARBA00023136"/>
    </source>
</evidence>
<evidence type="ECO:0000256" key="2">
    <source>
        <dbReference type="ARBA" id="ARBA00022475"/>
    </source>
</evidence>
<comment type="caution">
    <text evidence="12">The sequence shown here is derived from an EMBL/GenBank/DDBJ whole genome shotgun (WGS) entry which is preliminary data.</text>
</comment>
<dbReference type="PANTHER" id="PTHR33695">
    <property type="entry name" value="LIPOPROTEIN SIGNAL PEPTIDASE"/>
    <property type="match status" value="1"/>
</dbReference>
<gene>
    <name evidence="9" type="primary">lspA</name>
    <name evidence="12" type="ORF">FC64_GL001113</name>
</gene>
<dbReference type="HAMAP" id="MF_00161">
    <property type="entry name" value="LspA"/>
    <property type="match status" value="1"/>
</dbReference>
<dbReference type="PROSITE" id="PS00855">
    <property type="entry name" value="SPASE_II"/>
    <property type="match status" value="1"/>
</dbReference>
<evidence type="ECO:0000256" key="5">
    <source>
        <dbReference type="ARBA" id="ARBA00022750"/>
    </source>
</evidence>
<comment type="subcellular location">
    <subcellularLocation>
        <location evidence="9">Cell membrane</location>
        <topology evidence="9">Multi-pass membrane protein</topology>
    </subcellularLocation>
</comment>
<comment type="function">
    <text evidence="9 10">This protein specifically catalyzes the removal of signal peptides from prolipoproteins.</text>
</comment>
<accession>A0A0R1ZC17</accession>
<evidence type="ECO:0000313" key="12">
    <source>
        <dbReference type="EMBL" id="KRM51919.1"/>
    </source>
</evidence>
<keyword evidence="3 9" id="KW-0645">Protease</keyword>
<proteinExistence type="inferred from homology"/>
<keyword evidence="5 9" id="KW-0064">Aspartyl protease</keyword>
<dbReference type="GO" id="GO:0004190">
    <property type="term" value="F:aspartic-type endopeptidase activity"/>
    <property type="evidence" value="ECO:0007669"/>
    <property type="project" value="UniProtKB-UniRule"/>
</dbReference>